<keyword evidence="9" id="KW-0406">Ion transport</keyword>
<evidence type="ECO:0000256" key="14">
    <source>
        <dbReference type="SAM" id="Phobius"/>
    </source>
</evidence>
<feature type="region of interest" description="Disordered" evidence="13">
    <location>
        <begin position="1476"/>
        <end position="1498"/>
    </location>
</feature>
<feature type="compositionally biased region" description="Polar residues" evidence="13">
    <location>
        <begin position="1"/>
        <end position="11"/>
    </location>
</feature>
<dbReference type="PROSITE" id="PS50222">
    <property type="entry name" value="EF_HAND_2"/>
    <property type="match status" value="1"/>
</dbReference>
<dbReference type="InterPro" id="IPR058650">
    <property type="entry name" value="Msy1/2-like"/>
</dbReference>
<feature type="compositionally biased region" description="Polar residues" evidence="13">
    <location>
        <begin position="758"/>
        <end position="770"/>
    </location>
</feature>
<sequence length="1601" mass="179328">MSAPVNDSSSEPKPLNEKTDRYNSSSSEDGTVVNDVSYPPKLTNTAVNIAMEEDPHSPCRSPSQHREIASRLDDELAMMEAERVVSSLDRKLSTHERVGRSMSLLRSRSRRSEPVDEFEAATNPLHEQAAIFNPPENPTTNLAKCFKRIHESSFLVRYFTYITPLVLILLIPLLAGLFAFPNANVGGVQLLWFSVWLEIVWLTLWAGRIVAKCLPIPMGLIASILTNNAKKWRDLGKQLELPATLFFWCLGIEVSFLPTMTNHHIDGNRATRSWEVVVNKIIVSFFVGATVNFIEKIIIQLVAISFHLRTYADRIEINKFQIGSLAKLYGYSREKITLQDRDFEESPPQSSGTRTPMQYAGVAQRVARSALNRVGDVAGAVAGDFIGKKVAKSYHPHQVVLNLLSTTSGSQVLARRLYRTFVREGFETIFSGDLKAAFENGDEAEAAFTMFDKDMNGDISMEELEAVCVEIGRERKSITASLKDLDSVVSKLDNVLAFIVVVVTILVFLSLISPSTAGSIVFVFIKHPFDVGDRVSIYGNTGAALTGDDYFVKEIALLYTEFKKMEGHVVQAPNSYLNTLFILNQRRSGALAEAVPIVIKFGTTLEQIDTLRLRLTEFVRSENREYQGKILTELRQVTENFSITLNVVFFYKSNWQNELLRLQRRNKFICTLMLVLQEVGIEGPRMNMIGARQELPYHISHEGAPPTYTNGRGPDSSMPDEPTDPQLVAESRDALGDLGHGHSTGLNRHASILRRRSSTTMNSRARQGSISKRVDFSLGMSELSAGDSMSDVHTDRRHPKVNDIIRNANRESEERRRKEQEEAEAQRRVSELEESRSRSSVDSHPSRLVASAGLPPTHGSLSSPIHRERFFSRLGSRSSRKGKSSVRNKDHVTADTELMEQGRYTGLSYIPSHDPLDPQSGSDSTRAEQDDILLHHPPSPGTDDRSEEFSKLVMKSADINCPSIAPACCGSEDSISAVPSSAVSSPVCALHNQKTSQPESGPLFKPLPPTPCQRDSEIDITALPQITDEDEEYFRHPLFPPLPEYPPPSALTSIQWYAFRAISFSLSLTFLGGIVLAAFVSRGFAAMKGHYILLCGRDPDKTRPFWKEERKRQVAREIAAHEWMYEKRTQMAVGAEAGSKVEDEERNVGITEARYEPKEGGPDPIVCDIAYYARRVGLDSETYRVQTEDGAIITLWHLYNPKEYSPLSPTDRDCIGPPSSLQVPKVDLQGPTPNGDRKYPILMIPGLLQSAGAFCTNDDDSLAFFLTKSGYDVWLGGNRYGFHPEHLSLSPSDPRFWSWTVRDMAALDLPALVTRVLYETGFEKLALLGHSQGTTESFLALSKHIQPSLGSRISIFCALSPAAYAGPLVNTPYLKFMRMIPASCFRIIFGIHAFIPFMLSMHTLLPASFYGRMGYTVFSYLFNWSDSRWDRGLRSRFFQFSPVYVSAECMRWWLGKGGFATHGCILSTREQIAREDAEDAREDAQAPEKELKAGDVMPNVSPSTGVDADDAAAWYDERFPPIALWIAGLDDMVDGRRLLRRLKSRREPHVRVVHAKVIEEYEHLDVIWAIDSVEKVAVEVRRVIWECVEDDVRRICRVPVM</sequence>
<evidence type="ECO:0000256" key="11">
    <source>
        <dbReference type="ARBA" id="ARBA00023303"/>
    </source>
</evidence>
<evidence type="ECO:0000256" key="7">
    <source>
        <dbReference type="ARBA" id="ARBA00022967"/>
    </source>
</evidence>
<evidence type="ECO:0000256" key="12">
    <source>
        <dbReference type="ARBA" id="ARBA00036634"/>
    </source>
</evidence>
<evidence type="ECO:0000256" key="13">
    <source>
        <dbReference type="SAM" id="MobiDB-lite"/>
    </source>
</evidence>
<dbReference type="PANTHER" id="PTHR31323:SF15">
    <property type="entry name" value="MECHANOSENSITIVE ION CHANNEL PROTEIN MSY1"/>
    <property type="match status" value="1"/>
</dbReference>
<dbReference type="FunFam" id="3.40.50.1820:FF:000193">
    <property type="entry name" value="Ab-hydrolase associated lipase"/>
    <property type="match status" value="1"/>
</dbReference>
<evidence type="ECO:0000256" key="8">
    <source>
        <dbReference type="ARBA" id="ARBA00022989"/>
    </source>
</evidence>
<evidence type="ECO:0000256" key="4">
    <source>
        <dbReference type="ARBA" id="ARBA00022673"/>
    </source>
</evidence>
<evidence type="ECO:0000256" key="9">
    <source>
        <dbReference type="ARBA" id="ARBA00023065"/>
    </source>
</evidence>
<gene>
    <name evidence="16" type="ORF">ACO22_06071</name>
</gene>
<accession>A0A1D2J8H3</accession>
<dbReference type="PANTHER" id="PTHR31323">
    <property type="entry name" value="MECHANOSENSITIVE ION CHANNEL PROTEIN MSY2"/>
    <property type="match status" value="1"/>
</dbReference>
<feature type="transmembrane region" description="Helical" evidence="14">
    <location>
        <begin position="495"/>
        <end position="525"/>
    </location>
</feature>
<dbReference type="GO" id="GO:0006874">
    <property type="term" value="P:intracellular calcium ion homeostasis"/>
    <property type="evidence" value="ECO:0007669"/>
    <property type="project" value="TreeGrafter"/>
</dbReference>
<dbReference type="Gene3D" id="1.10.238.10">
    <property type="entry name" value="EF-hand"/>
    <property type="match status" value="1"/>
</dbReference>
<feature type="transmembrane region" description="Helical" evidence="14">
    <location>
        <begin position="1056"/>
        <end position="1080"/>
    </location>
</feature>
<comment type="catalytic activity">
    <reaction evidence="12">
        <text>Ca(2+)(in) = Ca(2+)(out)</text>
        <dbReference type="Rhea" id="RHEA:29671"/>
        <dbReference type="ChEBI" id="CHEBI:29108"/>
    </reaction>
</comment>
<evidence type="ECO:0000259" key="15">
    <source>
        <dbReference type="PROSITE" id="PS50222"/>
    </source>
</evidence>
<dbReference type="GO" id="GO:0005509">
    <property type="term" value="F:calcium ion binding"/>
    <property type="evidence" value="ECO:0007669"/>
    <property type="project" value="InterPro"/>
</dbReference>
<evidence type="ECO:0000313" key="17">
    <source>
        <dbReference type="Proteomes" id="UP000242814"/>
    </source>
</evidence>
<dbReference type="InterPro" id="IPR029058">
    <property type="entry name" value="AB_hydrolase_fold"/>
</dbReference>
<dbReference type="SUPFAM" id="SSF47473">
    <property type="entry name" value="EF-hand"/>
    <property type="match status" value="1"/>
</dbReference>
<proteinExistence type="inferred from homology"/>
<evidence type="ECO:0000256" key="5">
    <source>
        <dbReference type="ARBA" id="ARBA00022692"/>
    </source>
</evidence>
<evidence type="ECO:0000256" key="2">
    <source>
        <dbReference type="ARBA" id="ARBA00008017"/>
    </source>
</evidence>
<dbReference type="InterPro" id="IPR002048">
    <property type="entry name" value="EF_hand_dom"/>
</dbReference>
<dbReference type="FunFam" id="1.10.238.10:FF:000345">
    <property type="entry name" value="Mechanosensitive ion channel protein"/>
    <property type="match status" value="1"/>
</dbReference>
<dbReference type="PROSITE" id="PS00018">
    <property type="entry name" value="EF_HAND_1"/>
    <property type="match status" value="1"/>
</dbReference>
<keyword evidence="11" id="KW-0407">Ion channel</keyword>
<dbReference type="Pfam" id="PF04083">
    <property type="entry name" value="Abhydro_lipase"/>
    <property type="match status" value="1"/>
</dbReference>
<dbReference type="Gene3D" id="3.40.50.1820">
    <property type="entry name" value="alpha/beta hydrolase"/>
    <property type="match status" value="1"/>
</dbReference>
<keyword evidence="6" id="KW-0106">Calcium</keyword>
<evidence type="ECO:0000256" key="6">
    <source>
        <dbReference type="ARBA" id="ARBA00022837"/>
    </source>
</evidence>
<feature type="region of interest" description="Disordered" evidence="13">
    <location>
        <begin position="785"/>
        <end position="946"/>
    </location>
</feature>
<feature type="region of interest" description="Disordered" evidence="13">
    <location>
        <begin position="1"/>
        <end position="39"/>
    </location>
</feature>
<dbReference type="Pfam" id="PF25886">
    <property type="entry name" value="Msy1"/>
    <property type="match status" value="1"/>
</dbReference>
<dbReference type="SUPFAM" id="SSF50182">
    <property type="entry name" value="Sm-like ribonucleoproteins"/>
    <property type="match status" value="1"/>
</dbReference>
<dbReference type="InterPro" id="IPR011992">
    <property type="entry name" value="EF-hand-dom_pair"/>
</dbReference>
<dbReference type="Pfam" id="PF00924">
    <property type="entry name" value="MS_channel_2nd"/>
    <property type="match status" value="1"/>
</dbReference>
<dbReference type="VEuPathDB" id="FungiDB:PABG_03694"/>
<dbReference type="GO" id="GO:0006629">
    <property type="term" value="P:lipid metabolic process"/>
    <property type="evidence" value="ECO:0007669"/>
    <property type="project" value="InterPro"/>
</dbReference>
<dbReference type="VEuPathDB" id="FungiDB:PADG_00129"/>
<dbReference type="VEuPathDB" id="FungiDB:PABG_03695"/>
<feature type="compositionally biased region" description="Basic and acidic residues" evidence="13">
    <location>
        <begin position="1482"/>
        <end position="1493"/>
    </location>
</feature>
<dbReference type="VEuPathDB" id="FungiDB:PADG_00130"/>
<dbReference type="InterPro" id="IPR018247">
    <property type="entry name" value="EF_Hand_1_Ca_BS"/>
</dbReference>
<dbReference type="InterPro" id="IPR023408">
    <property type="entry name" value="MscS_beta-dom_sf"/>
</dbReference>
<protein>
    <recommendedName>
        <fullName evidence="15">EF-hand domain-containing protein</fullName>
    </recommendedName>
</protein>
<keyword evidence="10 14" id="KW-0472">Membrane</keyword>
<feature type="transmembrane region" description="Helical" evidence="14">
    <location>
        <begin position="239"/>
        <end position="261"/>
    </location>
</feature>
<keyword evidence="3" id="KW-0813">Transport</keyword>
<dbReference type="SUPFAM" id="SSF53474">
    <property type="entry name" value="alpha/beta-Hydrolases"/>
    <property type="match status" value="1"/>
</dbReference>
<evidence type="ECO:0000313" key="16">
    <source>
        <dbReference type="EMBL" id="ODH19867.1"/>
    </source>
</evidence>
<comment type="caution">
    <text evidence="16">The sequence shown here is derived from an EMBL/GenBank/DDBJ whole genome shotgun (WGS) entry which is preliminary data.</text>
</comment>
<name>A0A1D2J8H3_PARBR</name>
<dbReference type="GO" id="GO:0016020">
    <property type="term" value="C:membrane"/>
    <property type="evidence" value="ECO:0007669"/>
    <property type="project" value="UniProtKB-SubCell"/>
</dbReference>
<keyword evidence="3" id="KW-0109">Calcium transport</keyword>
<keyword evidence="5 14" id="KW-0812">Transmembrane</keyword>
<dbReference type="Gene3D" id="2.30.30.60">
    <property type="match status" value="1"/>
</dbReference>
<feature type="region of interest" description="Disordered" evidence="13">
    <location>
        <begin position="699"/>
        <end position="770"/>
    </location>
</feature>
<dbReference type="InterPro" id="IPR006685">
    <property type="entry name" value="MscS_channel_2nd"/>
</dbReference>
<dbReference type="GO" id="GO:0005262">
    <property type="term" value="F:calcium channel activity"/>
    <property type="evidence" value="ECO:0007669"/>
    <property type="project" value="UniProtKB-KW"/>
</dbReference>
<comment type="subcellular location">
    <subcellularLocation>
        <location evidence="1">Membrane</location>
    </subcellularLocation>
</comment>
<feature type="transmembrane region" description="Helical" evidence="14">
    <location>
        <begin position="1383"/>
        <end position="1401"/>
    </location>
</feature>
<keyword evidence="4" id="KW-0107">Calcium channel</keyword>
<organism evidence="16 17">
    <name type="scientific">Paracoccidioides brasiliensis</name>
    <dbReference type="NCBI Taxonomy" id="121759"/>
    <lineage>
        <taxon>Eukaryota</taxon>
        <taxon>Fungi</taxon>
        <taxon>Dikarya</taxon>
        <taxon>Ascomycota</taxon>
        <taxon>Pezizomycotina</taxon>
        <taxon>Eurotiomycetes</taxon>
        <taxon>Eurotiomycetidae</taxon>
        <taxon>Onygenales</taxon>
        <taxon>Ajellomycetaceae</taxon>
        <taxon>Paracoccidioides</taxon>
    </lineage>
</organism>
<dbReference type="InterPro" id="IPR010920">
    <property type="entry name" value="LSM_dom_sf"/>
</dbReference>
<feature type="compositionally biased region" description="Basic and acidic residues" evidence="13">
    <location>
        <begin position="790"/>
        <end position="845"/>
    </location>
</feature>
<dbReference type="EMBL" id="LZYO01000304">
    <property type="protein sequence ID" value="ODH19867.1"/>
    <property type="molecule type" value="Genomic_DNA"/>
</dbReference>
<feature type="transmembrane region" description="Helical" evidence="14">
    <location>
        <begin position="281"/>
        <end position="304"/>
    </location>
</feature>
<dbReference type="InterPro" id="IPR006693">
    <property type="entry name" value="AB_hydrolase_lipase"/>
</dbReference>
<keyword evidence="7" id="KW-1278">Translocase</keyword>
<dbReference type="Proteomes" id="UP000242814">
    <property type="component" value="Unassembled WGS sequence"/>
</dbReference>
<evidence type="ECO:0000256" key="10">
    <source>
        <dbReference type="ARBA" id="ARBA00023136"/>
    </source>
</evidence>
<evidence type="ECO:0000256" key="1">
    <source>
        <dbReference type="ARBA" id="ARBA00004370"/>
    </source>
</evidence>
<feature type="compositionally biased region" description="Basic and acidic residues" evidence="13">
    <location>
        <begin position="925"/>
        <end position="934"/>
    </location>
</feature>
<feature type="transmembrane region" description="Helical" evidence="14">
    <location>
        <begin position="158"/>
        <end position="178"/>
    </location>
</feature>
<feature type="domain" description="EF-hand" evidence="15">
    <location>
        <begin position="439"/>
        <end position="474"/>
    </location>
</feature>
<keyword evidence="8 14" id="KW-1133">Transmembrane helix</keyword>
<reference evidence="16 17" key="1">
    <citation type="submission" date="2016-06" db="EMBL/GenBank/DDBJ databases">
        <authorList>
            <person name="Kjaerup R.B."/>
            <person name="Dalgaard T.S."/>
            <person name="Juul-Madsen H.R."/>
        </authorList>
    </citation>
    <scope>NUCLEOTIDE SEQUENCE [LARGE SCALE GENOMIC DNA]</scope>
    <source>
        <strain evidence="16 17">Pb300</strain>
    </source>
</reference>
<comment type="similarity">
    <text evidence="2">Belongs to the MscS (TC 1.A.23) family.</text>
</comment>
<evidence type="ECO:0000256" key="3">
    <source>
        <dbReference type="ARBA" id="ARBA00022568"/>
    </source>
</evidence>